<evidence type="ECO:0000256" key="3">
    <source>
        <dbReference type="ARBA" id="ARBA00022833"/>
    </source>
</evidence>
<evidence type="ECO:0000256" key="4">
    <source>
        <dbReference type="SAM" id="MobiDB-lite"/>
    </source>
</evidence>
<dbReference type="Proteomes" id="UP000472372">
    <property type="component" value="Chromosome 3"/>
</dbReference>
<gene>
    <name evidence="6" type="ORF">PTTW11_04288</name>
</gene>
<feature type="domain" description="C2H2-type" evidence="5">
    <location>
        <begin position="176"/>
        <end position="205"/>
    </location>
</feature>
<accession>A0A6S6VZJ7</accession>
<evidence type="ECO:0000256" key="2">
    <source>
        <dbReference type="ARBA" id="ARBA00022771"/>
    </source>
</evidence>
<keyword evidence="1" id="KW-0479">Metal-binding</keyword>
<feature type="domain" description="C2H2-type" evidence="5">
    <location>
        <begin position="206"/>
        <end position="231"/>
    </location>
</feature>
<dbReference type="PANTHER" id="PTHR23235">
    <property type="entry name" value="KRUEPPEL-LIKE TRANSCRIPTION FACTOR"/>
    <property type="match status" value="1"/>
</dbReference>
<protein>
    <recommendedName>
        <fullName evidence="5">C2H2-type domain-containing protein</fullName>
    </recommendedName>
</protein>
<feature type="region of interest" description="Disordered" evidence="4">
    <location>
        <begin position="20"/>
        <end position="47"/>
    </location>
</feature>
<keyword evidence="2" id="KW-0863">Zinc-finger</keyword>
<dbReference type="PROSITE" id="PS00028">
    <property type="entry name" value="ZINC_FINGER_C2H2_1"/>
    <property type="match status" value="2"/>
</dbReference>
<dbReference type="PROSITE" id="PS50157">
    <property type="entry name" value="ZINC_FINGER_C2H2_2"/>
    <property type="match status" value="2"/>
</dbReference>
<keyword evidence="3" id="KW-0862">Zinc</keyword>
<evidence type="ECO:0000313" key="7">
    <source>
        <dbReference type="Proteomes" id="UP000472372"/>
    </source>
</evidence>
<dbReference type="InterPro" id="IPR036236">
    <property type="entry name" value="Znf_C2H2_sf"/>
</dbReference>
<organism evidence="6 7">
    <name type="scientific">Pyrenophora teres f. teres</name>
    <dbReference type="NCBI Taxonomy" id="97479"/>
    <lineage>
        <taxon>Eukaryota</taxon>
        <taxon>Fungi</taxon>
        <taxon>Dikarya</taxon>
        <taxon>Ascomycota</taxon>
        <taxon>Pezizomycotina</taxon>
        <taxon>Dothideomycetes</taxon>
        <taxon>Pleosporomycetidae</taxon>
        <taxon>Pleosporales</taxon>
        <taxon>Pleosporineae</taxon>
        <taxon>Pleosporaceae</taxon>
        <taxon>Pyrenophora</taxon>
    </lineage>
</organism>
<reference evidence="6" key="1">
    <citation type="submission" date="2021-02" db="EMBL/GenBank/DDBJ databases">
        <authorList>
            <person name="Syme A R."/>
            <person name="Syme A R."/>
            <person name="Moolhuijzen P."/>
        </authorList>
    </citation>
    <scope>NUCLEOTIDE SEQUENCE</scope>
    <source>
        <strain evidence="6">W1-1</strain>
    </source>
</reference>
<evidence type="ECO:0000259" key="5">
    <source>
        <dbReference type="PROSITE" id="PS50157"/>
    </source>
</evidence>
<sequence length="235" mass="26221">MDTFTQRQELEDQDMAIFETTHGAKPTTPPARDRTSASGGATNQSPPISFEIAQAQGSNFMGLSDECFGSHGHNYENGAHTTWPLPDTYFLPWTVPTMFTSMPPDSFLNLPLYSGVNPEYSVFQPVMPNFGSFVTDTLPTPFQGAPPNAPAILAPNPSQHRGAGATFRSHVAKLLVRCEHPGCNKEFRRVGDCRRHMRKHNPVKAYSCVVDECRMKFYRLDKLRDHARDGHNIVL</sequence>
<dbReference type="Gene3D" id="3.30.160.60">
    <property type="entry name" value="Classic Zinc Finger"/>
    <property type="match status" value="2"/>
</dbReference>
<evidence type="ECO:0000313" key="6">
    <source>
        <dbReference type="EMBL" id="CAE7027668.1"/>
    </source>
</evidence>
<evidence type="ECO:0000256" key="1">
    <source>
        <dbReference type="ARBA" id="ARBA00022723"/>
    </source>
</evidence>
<dbReference type="GO" id="GO:0008270">
    <property type="term" value="F:zinc ion binding"/>
    <property type="evidence" value="ECO:0007669"/>
    <property type="project" value="UniProtKB-KW"/>
</dbReference>
<feature type="compositionally biased region" description="Polar residues" evidence="4">
    <location>
        <begin position="36"/>
        <end position="47"/>
    </location>
</feature>
<name>A0A6S6VZJ7_9PLEO</name>
<proteinExistence type="predicted"/>
<dbReference type="SMART" id="SM00355">
    <property type="entry name" value="ZnF_C2H2"/>
    <property type="match status" value="2"/>
</dbReference>
<dbReference type="InterPro" id="IPR013087">
    <property type="entry name" value="Znf_C2H2_type"/>
</dbReference>
<dbReference type="EMBL" id="HG992979">
    <property type="protein sequence ID" value="CAE7027668.1"/>
    <property type="molecule type" value="Genomic_DNA"/>
</dbReference>
<dbReference type="SUPFAM" id="SSF57667">
    <property type="entry name" value="beta-beta-alpha zinc fingers"/>
    <property type="match status" value="1"/>
</dbReference>
<dbReference type="AlphaFoldDB" id="A0A6S6VZJ7"/>